<organism evidence="2 3">
    <name type="scientific">Brassica carinata</name>
    <name type="common">Ethiopian mustard</name>
    <name type="synonym">Abyssinian cabbage</name>
    <dbReference type="NCBI Taxonomy" id="52824"/>
    <lineage>
        <taxon>Eukaryota</taxon>
        <taxon>Viridiplantae</taxon>
        <taxon>Streptophyta</taxon>
        <taxon>Embryophyta</taxon>
        <taxon>Tracheophyta</taxon>
        <taxon>Spermatophyta</taxon>
        <taxon>Magnoliopsida</taxon>
        <taxon>eudicotyledons</taxon>
        <taxon>Gunneridae</taxon>
        <taxon>Pentapetalae</taxon>
        <taxon>rosids</taxon>
        <taxon>malvids</taxon>
        <taxon>Brassicales</taxon>
        <taxon>Brassicaceae</taxon>
        <taxon>Brassiceae</taxon>
        <taxon>Brassica</taxon>
    </lineage>
</organism>
<dbReference type="Proteomes" id="UP000886595">
    <property type="component" value="Unassembled WGS sequence"/>
</dbReference>
<comment type="caution">
    <text evidence="2">The sequence shown here is derived from an EMBL/GenBank/DDBJ whole genome shotgun (WGS) entry which is preliminary data.</text>
</comment>
<accession>A0A8X7VQ45</accession>
<gene>
    <name evidence="2" type="ORF">Bca52824_018442</name>
</gene>
<protein>
    <submittedName>
        <fullName evidence="2">Uncharacterized protein</fullName>
    </submittedName>
</protein>
<feature type="region of interest" description="Disordered" evidence="1">
    <location>
        <begin position="1"/>
        <end position="33"/>
    </location>
</feature>
<dbReference type="EMBL" id="JAAMPC010000004">
    <property type="protein sequence ID" value="KAG2315320.1"/>
    <property type="molecule type" value="Genomic_DNA"/>
</dbReference>
<name>A0A8X7VQ45_BRACI</name>
<evidence type="ECO:0000313" key="2">
    <source>
        <dbReference type="EMBL" id="KAG2315320.1"/>
    </source>
</evidence>
<reference evidence="2 3" key="1">
    <citation type="submission" date="2020-02" db="EMBL/GenBank/DDBJ databases">
        <authorList>
            <person name="Ma Q."/>
            <person name="Huang Y."/>
            <person name="Song X."/>
            <person name="Pei D."/>
        </authorList>
    </citation>
    <scope>NUCLEOTIDE SEQUENCE [LARGE SCALE GENOMIC DNA]</scope>
    <source>
        <strain evidence="2">Sxm20200214</strain>
        <tissue evidence="2">Leaf</tissue>
    </source>
</reference>
<evidence type="ECO:0000313" key="3">
    <source>
        <dbReference type="Proteomes" id="UP000886595"/>
    </source>
</evidence>
<sequence>MTRSDSVDCLVQDPLTSSEKASISGEDSSEDSIKVVSLHEKETQAMMDVDCPESFLYPKLAPRFLMRIRETDGSVVCISEKKGQDDSTDVERLLEAEKRRLLTEIETGTIFRKKEDVVETLGKNGMDLKWSE</sequence>
<dbReference type="AlphaFoldDB" id="A0A8X7VQ45"/>
<proteinExistence type="predicted"/>
<keyword evidence="3" id="KW-1185">Reference proteome</keyword>
<evidence type="ECO:0000256" key="1">
    <source>
        <dbReference type="SAM" id="MobiDB-lite"/>
    </source>
</evidence>